<dbReference type="PANTHER" id="PTHR48182">
    <property type="entry name" value="PROTEIN SERAC1"/>
    <property type="match status" value="1"/>
</dbReference>
<name>A0A0X3PTI6_SCHSO</name>
<gene>
    <name evidence="8" type="primary">SRAC1</name>
    <name evidence="8" type="ORF">TR104745</name>
</gene>
<keyword evidence="6" id="KW-0472">Membrane</keyword>
<feature type="region of interest" description="Disordered" evidence="7">
    <location>
        <begin position="552"/>
        <end position="591"/>
    </location>
</feature>
<dbReference type="GO" id="GO:0005739">
    <property type="term" value="C:mitochondrion"/>
    <property type="evidence" value="ECO:0007669"/>
    <property type="project" value="UniProtKB-SubCell"/>
</dbReference>
<dbReference type="AlphaFoldDB" id="A0A0X3PTI6"/>
<dbReference type="GO" id="GO:0005783">
    <property type="term" value="C:endoplasmic reticulum"/>
    <property type="evidence" value="ECO:0007669"/>
    <property type="project" value="UniProtKB-SubCell"/>
</dbReference>
<organism evidence="8">
    <name type="scientific">Schistocephalus solidus</name>
    <name type="common">Tapeworm</name>
    <dbReference type="NCBI Taxonomy" id="70667"/>
    <lineage>
        <taxon>Eukaryota</taxon>
        <taxon>Metazoa</taxon>
        <taxon>Spiralia</taxon>
        <taxon>Lophotrochozoa</taxon>
        <taxon>Platyhelminthes</taxon>
        <taxon>Cestoda</taxon>
        <taxon>Eucestoda</taxon>
        <taxon>Diphyllobothriidea</taxon>
        <taxon>Diphyllobothriidae</taxon>
        <taxon>Schistocephalus</taxon>
    </lineage>
</organism>
<dbReference type="PANTHER" id="PTHR48182:SF2">
    <property type="entry name" value="PROTEIN SERAC1"/>
    <property type="match status" value="1"/>
</dbReference>
<evidence type="ECO:0000256" key="1">
    <source>
        <dbReference type="ARBA" id="ARBA00004173"/>
    </source>
</evidence>
<feature type="region of interest" description="Disordered" evidence="7">
    <location>
        <begin position="500"/>
        <end position="523"/>
    </location>
</feature>
<proteinExistence type="predicted"/>
<reference evidence="8" key="1">
    <citation type="submission" date="2016-01" db="EMBL/GenBank/DDBJ databases">
        <title>Reference transcriptome for the parasite Schistocephalus solidus: insights into the molecular evolution of parasitism.</title>
        <authorList>
            <person name="Hebert F.O."/>
            <person name="Grambauer S."/>
            <person name="Barber I."/>
            <person name="Landry C.R."/>
            <person name="Aubin-Horth N."/>
        </authorList>
    </citation>
    <scope>NUCLEOTIDE SEQUENCE</scope>
</reference>
<dbReference type="EMBL" id="GEEE01011453">
    <property type="protein sequence ID" value="JAP51772.1"/>
    <property type="molecule type" value="Transcribed_RNA"/>
</dbReference>
<evidence type="ECO:0000256" key="7">
    <source>
        <dbReference type="SAM" id="MobiDB-lite"/>
    </source>
</evidence>
<evidence type="ECO:0000256" key="3">
    <source>
        <dbReference type="ARBA" id="ARBA00004370"/>
    </source>
</evidence>
<dbReference type="SUPFAM" id="SSF53474">
    <property type="entry name" value="alpha/beta-Hydrolases"/>
    <property type="match status" value="1"/>
</dbReference>
<comment type="subcellular location">
    <subcellularLocation>
        <location evidence="2">Endoplasmic reticulum</location>
    </subcellularLocation>
    <subcellularLocation>
        <location evidence="3">Membrane</location>
    </subcellularLocation>
    <subcellularLocation>
        <location evidence="1">Mitochondrion</location>
    </subcellularLocation>
</comment>
<keyword evidence="4" id="KW-0256">Endoplasmic reticulum</keyword>
<evidence type="ECO:0000256" key="6">
    <source>
        <dbReference type="ARBA" id="ARBA00023136"/>
    </source>
</evidence>
<protein>
    <submittedName>
        <fullName evidence="8">Protein SERAC1</fullName>
    </submittedName>
</protein>
<evidence type="ECO:0000256" key="2">
    <source>
        <dbReference type="ARBA" id="ARBA00004240"/>
    </source>
</evidence>
<evidence type="ECO:0000256" key="5">
    <source>
        <dbReference type="ARBA" id="ARBA00023128"/>
    </source>
</evidence>
<dbReference type="InterPro" id="IPR052374">
    <property type="entry name" value="SERAC1"/>
</dbReference>
<evidence type="ECO:0000256" key="4">
    <source>
        <dbReference type="ARBA" id="ARBA00022824"/>
    </source>
</evidence>
<dbReference type="InterPro" id="IPR029058">
    <property type="entry name" value="AB_hydrolase_fold"/>
</dbReference>
<keyword evidence="5" id="KW-0496">Mitochondrion</keyword>
<dbReference type="GO" id="GO:0016020">
    <property type="term" value="C:membrane"/>
    <property type="evidence" value="ECO:0007669"/>
    <property type="project" value="UniProtKB-SubCell"/>
</dbReference>
<accession>A0A0X3PTI6</accession>
<sequence>MPLGTSVARLVSFSVVWGAFMLAHLRRRNNRLSSTGSGESLDRFDTDTANEVFPGMDENASLDPVVCPLPQDPPNSTLPAGTSLLRRAWSALGGIIVSAPKLPSPVSPEDQAYSDSIALVRSIATSLGLQSPTFESSYSRLPFIRSTTTELTSLANDLEVLTFYSKFYALLKAISQMHIGVKLLQDISQKMQSTAIKVLSSDARFSSESLAEFSSDVNLLMCLDSPPTYGGSVLPSVPQNDQFRQFGYCQLQFASFLSNFSVLPESVPLLSQECLQRWLTLWSMSQDIRLQLLVAKLQSNLMVHVSRQSLSKNKEVTGVQSRETPTFYLSETYNPSPTSVGIDEPVIFGPDIFKLDLRDCSSPPAAVDVIFINGMLGSVFHTWRQHDLAGGESELPASTVSAPLAGEKVKCWPRAWLSKEFPQARILGVNANLKPFVWNPMCPADRINRRIDQRAQDILQQLVMAGVGQRPIIWISHSAGGILTKEILRISATGAGEMLTPTELSPVSRPASQPDGLASNTSPYNSLACSRQLPVSMPMLYTGSATGNQKIGVPEKSVLTKSSVSTRNKDPDHAASAESEDSVTGSSPPPAVCSMDGISSQTCGIVFLSTPHRGNYSLMFLYHFPMFFALTPEARQLRQNSAPIMSLHSWFTNWASKSGVRILNMVEDKDTAINRWYSVRLVPYDARDHEFSEVVLVNADHASICKPTCPQDEVYVRISDFIREHL</sequence>
<evidence type="ECO:0000313" key="8">
    <source>
        <dbReference type="EMBL" id="JAP51772.1"/>
    </source>
</evidence>